<dbReference type="EMBL" id="OU342829">
    <property type="protein sequence ID" value="CAG7580117.1"/>
    <property type="molecule type" value="Genomic_DNA"/>
</dbReference>
<sequence length="142" mass="16081">MILSNVKILRLGIANRNGRIYTEENVREVVRDFNDKIRRLGVVYGEQGHPESNDTSLSKVSHVIRSLRVQRDFVLATIEVLATKCGKEIRKNPDDYVFRTRGIGQVSDKGIVDLQVLQTVDAILLEDDSYAGLMDENYGDDE</sequence>
<accession>A0A8D9CBS6</accession>
<proteinExistence type="predicted"/>
<organism evidence="1">
    <name type="scientific">uncultured marine phage</name>
    <dbReference type="NCBI Taxonomy" id="707152"/>
    <lineage>
        <taxon>Viruses</taxon>
        <taxon>environmental samples</taxon>
    </lineage>
</organism>
<reference evidence="1" key="1">
    <citation type="submission" date="2021-06" db="EMBL/GenBank/DDBJ databases">
        <authorList>
            <person name="Gannon L."/>
            <person name="Redgwell R T."/>
            <person name="Michniewski S."/>
            <person name="Harrison D C."/>
            <person name="Millard A."/>
        </authorList>
    </citation>
    <scope>NUCLEOTIDE SEQUENCE</scope>
</reference>
<gene>
    <name evidence="1" type="ORF">SLAVMIC_00256</name>
</gene>
<protein>
    <submittedName>
        <fullName evidence="1">Prohead core scaffold protein</fullName>
    </submittedName>
</protein>
<dbReference type="Pfam" id="PF20034">
    <property type="entry name" value="Peptidase_S80"/>
    <property type="match status" value="1"/>
</dbReference>
<dbReference type="InterPro" id="IPR045405">
    <property type="entry name" value="Peptidase_S80"/>
</dbReference>
<name>A0A8D9CBS6_9VIRU</name>
<evidence type="ECO:0000313" key="1">
    <source>
        <dbReference type="EMBL" id="CAG7580117.1"/>
    </source>
</evidence>